<dbReference type="InterPro" id="IPR020550">
    <property type="entry name" value="Inositol_monophosphatase_CS"/>
</dbReference>
<dbReference type="RefSeq" id="WP_079290631.1">
    <property type="nucleotide sequence ID" value="NZ_MTPU01000017.1"/>
</dbReference>
<dbReference type="PANTHER" id="PTHR20854:SF4">
    <property type="entry name" value="INOSITOL-1-MONOPHOSPHATASE-RELATED"/>
    <property type="match status" value="1"/>
</dbReference>
<dbReference type="Gene3D" id="3.40.190.80">
    <property type="match status" value="1"/>
</dbReference>
<comment type="caution">
    <text evidence="7">The sequence shown here is derived from an EMBL/GenBank/DDBJ whole genome shotgun (WGS) entry which is preliminary data.</text>
</comment>
<evidence type="ECO:0000256" key="3">
    <source>
        <dbReference type="ARBA" id="ARBA00022723"/>
    </source>
</evidence>
<keyword evidence="3 6" id="KW-0479">Metal-binding</keyword>
<protein>
    <recommendedName>
        <fullName evidence="2">inositol-phosphate phosphatase</fullName>
        <ecNumber evidence="2">3.1.3.25</ecNumber>
    </recommendedName>
</protein>
<evidence type="ECO:0000256" key="5">
    <source>
        <dbReference type="ARBA" id="ARBA00022842"/>
    </source>
</evidence>
<comment type="cofactor">
    <cofactor evidence="6">
        <name>Mg(2+)</name>
        <dbReference type="ChEBI" id="CHEBI:18420"/>
    </cofactor>
</comment>
<dbReference type="PROSITE" id="PS00630">
    <property type="entry name" value="IMP_2"/>
    <property type="match status" value="1"/>
</dbReference>
<dbReference type="EC" id="3.1.3.25" evidence="2"/>
<keyword evidence="5 6" id="KW-0460">Magnesium</keyword>
<sequence>MNDFWNTILDFSQDITSEVGKQLMRDFGKVHASQKADGSLVTQSDQWADQAIRDAIAANFTGYGILSEEGDHVFPHTEWCWVIDPLDGTTNFTRGIPIWSISLGLLYRGTPIFGYVFVPPLNQRFHGFWPGDSGLQTPVGAFLNNHPIHTSKEEATSNHFFNLCSRSTGIIQPGFPCKLRMLGVASYNFLTVSSGAVLAGMESTPKVWDIAGAWVILQAAGGTWISLEDTPFPLLSGLDYGDRSFPTLVISDTKVESTFSPFVAEFKSKDVRGGIVASKMPATIY</sequence>
<dbReference type="Pfam" id="PF00459">
    <property type="entry name" value="Inositol_P"/>
    <property type="match status" value="1"/>
</dbReference>
<proteinExistence type="predicted"/>
<keyword evidence="4" id="KW-0378">Hydrolase</keyword>
<dbReference type="EMBL" id="MTPU01000017">
    <property type="protein sequence ID" value="OPH10688.1"/>
    <property type="molecule type" value="Genomic_DNA"/>
</dbReference>
<feature type="binding site" evidence="6">
    <location>
        <position position="87"/>
    </location>
    <ligand>
        <name>Mg(2+)</name>
        <dbReference type="ChEBI" id="CHEBI:18420"/>
        <label>1</label>
        <note>catalytic</note>
    </ligand>
</feature>
<evidence type="ECO:0000256" key="4">
    <source>
        <dbReference type="ARBA" id="ARBA00022801"/>
    </source>
</evidence>
<dbReference type="Gene3D" id="3.30.540.10">
    <property type="entry name" value="Fructose-1,6-Bisphosphatase, subunit A, domain 1"/>
    <property type="match status" value="1"/>
</dbReference>
<feature type="binding site" evidence="6">
    <location>
        <position position="68"/>
    </location>
    <ligand>
        <name>Mg(2+)</name>
        <dbReference type="ChEBI" id="CHEBI:18420"/>
        <label>1</label>
        <note>catalytic</note>
    </ligand>
</feature>
<comment type="catalytic activity">
    <reaction evidence="1">
        <text>a myo-inositol phosphate + H2O = myo-inositol + phosphate</text>
        <dbReference type="Rhea" id="RHEA:24056"/>
        <dbReference type="ChEBI" id="CHEBI:15377"/>
        <dbReference type="ChEBI" id="CHEBI:17268"/>
        <dbReference type="ChEBI" id="CHEBI:43474"/>
        <dbReference type="ChEBI" id="CHEBI:84139"/>
        <dbReference type="EC" id="3.1.3.25"/>
    </reaction>
</comment>
<dbReference type="InterPro" id="IPR000760">
    <property type="entry name" value="Inositol_monophosphatase-like"/>
</dbReference>
<reference evidence="7 8" key="1">
    <citation type="submission" date="2017-01" db="EMBL/GenBank/DDBJ databases">
        <authorList>
            <person name="Abreu V.A."/>
            <person name="Popin R.V."/>
            <person name="Rigonato J."/>
            <person name="Andreote A.P."/>
            <person name="Schaker P.C."/>
            <person name="Hoff-Risseti C."/>
            <person name="Alvarenga D.O."/>
            <person name="Varani A.M."/>
            <person name="Fiore M.F."/>
        </authorList>
    </citation>
    <scope>NUCLEOTIDE SEQUENCE [LARGE SCALE GENOMIC DNA]</scope>
    <source>
        <strain evidence="7 8">CENA302</strain>
    </source>
</reference>
<dbReference type="AlphaFoldDB" id="A0A9Q5QY32"/>
<feature type="binding site" evidence="6">
    <location>
        <position position="209"/>
    </location>
    <ligand>
        <name>Mg(2+)</name>
        <dbReference type="ChEBI" id="CHEBI:18420"/>
        <label>1</label>
        <note>catalytic</note>
    </ligand>
</feature>
<name>A0A9Q5QY32_9CYAN</name>
<feature type="binding site" evidence="6">
    <location>
        <position position="86"/>
    </location>
    <ligand>
        <name>Mg(2+)</name>
        <dbReference type="ChEBI" id="CHEBI:18420"/>
        <label>1</label>
        <note>catalytic</note>
    </ligand>
</feature>
<evidence type="ECO:0000256" key="2">
    <source>
        <dbReference type="ARBA" id="ARBA00013106"/>
    </source>
</evidence>
<organism evidence="7 8">
    <name type="scientific">Cylindrospermopsis raciborskii CENA302</name>
    <dbReference type="NCBI Taxonomy" id="1170768"/>
    <lineage>
        <taxon>Bacteria</taxon>
        <taxon>Bacillati</taxon>
        <taxon>Cyanobacteriota</taxon>
        <taxon>Cyanophyceae</taxon>
        <taxon>Nostocales</taxon>
        <taxon>Aphanizomenonaceae</taxon>
        <taxon>Cylindrospermopsis</taxon>
    </lineage>
</organism>
<dbReference type="GO" id="GO:0046872">
    <property type="term" value="F:metal ion binding"/>
    <property type="evidence" value="ECO:0007669"/>
    <property type="project" value="UniProtKB-KW"/>
</dbReference>
<gene>
    <name evidence="7" type="ORF">CENA302_03315</name>
</gene>
<dbReference type="Proteomes" id="UP000190056">
    <property type="component" value="Unassembled WGS sequence"/>
</dbReference>
<dbReference type="PROSITE" id="PS00629">
    <property type="entry name" value="IMP_1"/>
    <property type="match status" value="1"/>
</dbReference>
<evidence type="ECO:0000313" key="7">
    <source>
        <dbReference type="EMBL" id="OPH10688.1"/>
    </source>
</evidence>
<feature type="binding site" evidence="6">
    <location>
        <position position="84"/>
    </location>
    <ligand>
        <name>Mg(2+)</name>
        <dbReference type="ChEBI" id="CHEBI:18420"/>
        <label>1</label>
        <note>catalytic</note>
    </ligand>
</feature>
<dbReference type="GO" id="GO:0006020">
    <property type="term" value="P:inositol metabolic process"/>
    <property type="evidence" value="ECO:0007669"/>
    <property type="project" value="TreeGrafter"/>
</dbReference>
<dbReference type="GO" id="GO:0046854">
    <property type="term" value="P:phosphatidylinositol phosphate biosynthetic process"/>
    <property type="evidence" value="ECO:0007669"/>
    <property type="project" value="InterPro"/>
</dbReference>
<dbReference type="SUPFAM" id="SSF56655">
    <property type="entry name" value="Carbohydrate phosphatase"/>
    <property type="match status" value="1"/>
</dbReference>
<dbReference type="InterPro" id="IPR020583">
    <property type="entry name" value="Inositol_monoP_metal-BS"/>
</dbReference>
<dbReference type="PANTHER" id="PTHR20854">
    <property type="entry name" value="INOSITOL MONOPHOSPHATASE"/>
    <property type="match status" value="1"/>
</dbReference>
<dbReference type="GO" id="GO:0007165">
    <property type="term" value="P:signal transduction"/>
    <property type="evidence" value="ECO:0007669"/>
    <property type="project" value="TreeGrafter"/>
</dbReference>
<accession>A0A9Q5QY32</accession>
<dbReference type="CDD" id="cd01643">
    <property type="entry name" value="Bacterial_IMPase_like_2"/>
    <property type="match status" value="1"/>
</dbReference>
<evidence type="ECO:0000256" key="1">
    <source>
        <dbReference type="ARBA" id="ARBA00001033"/>
    </source>
</evidence>
<evidence type="ECO:0000313" key="8">
    <source>
        <dbReference type="Proteomes" id="UP000190056"/>
    </source>
</evidence>
<dbReference type="GO" id="GO:0008934">
    <property type="term" value="F:inositol monophosphate 1-phosphatase activity"/>
    <property type="evidence" value="ECO:0007669"/>
    <property type="project" value="TreeGrafter"/>
</dbReference>
<dbReference type="PRINTS" id="PR00377">
    <property type="entry name" value="IMPHPHTASES"/>
</dbReference>
<evidence type="ECO:0000256" key="6">
    <source>
        <dbReference type="PIRSR" id="PIRSR600760-2"/>
    </source>
</evidence>